<protein>
    <submittedName>
        <fullName evidence="2">Membrane protein</fullName>
    </submittedName>
</protein>
<evidence type="ECO:0000256" key="1">
    <source>
        <dbReference type="SAM" id="Phobius"/>
    </source>
</evidence>
<feature type="transmembrane region" description="Helical" evidence="1">
    <location>
        <begin position="146"/>
        <end position="165"/>
    </location>
</feature>
<evidence type="ECO:0000313" key="2">
    <source>
        <dbReference type="EMBL" id="MDQ0340787.1"/>
    </source>
</evidence>
<feature type="transmembrane region" description="Helical" evidence="1">
    <location>
        <begin position="210"/>
        <end position="230"/>
    </location>
</feature>
<keyword evidence="1" id="KW-0812">Transmembrane</keyword>
<accession>A0ABU0CXQ9</accession>
<evidence type="ECO:0000313" key="3">
    <source>
        <dbReference type="Proteomes" id="UP001232445"/>
    </source>
</evidence>
<reference evidence="2 3" key="1">
    <citation type="submission" date="2023-07" db="EMBL/GenBank/DDBJ databases">
        <title>Genomic Encyclopedia of Type Strains, Phase IV (KMG-IV): sequencing the most valuable type-strain genomes for metagenomic binning, comparative biology and taxonomic classification.</title>
        <authorList>
            <person name="Goeker M."/>
        </authorList>
    </citation>
    <scope>NUCLEOTIDE SEQUENCE [LARGE SCALE GENOMIC DNA]</scope>
    <source>
        <strain evidence="2 3">DSM 17740</strain>
    </source>
</reference>
<comment type="caution">
    <text evidence="2">The sequence shown here is derived from an EMBL/GenBank/DDBJ whole genome shotgun (WGS) entry which is preliminary data.</text>
</comment>
<feature type="transmembrane region" description="Helical" evidence="1">
    <location>
        <begin position="121"/>
        <end position="140"/>
    </location>
</feature>
<gene>
    <name evidence="2" type="ORF">J2S00_003627</name>
</gene>
<keyword evidence="1" id="KW-0472">Membrane</keyword>
<keyword evidence="1" id="KW-1133">Transmembrane helix</keyword>
<feature type="transmembrane region" description="Helical" evidence="1">
    <location>
        <begin position="84"/>
        <end position="101"/>
    </location>
</feature>
<keyword evidence="3" id="KW-1185">Reference proteome</keyword>
<feature type="transmembrane region" description="Helical" evidence="1">
    <location>
        <begin position="19"/>
        <end position="38"/>
    </location>
</feature>
<dbReference type="RefSeq" id="WP_307343025.1">
    <property type="nucleotide sequence ID" value="NZ_JAUSUQ010000019.1"/>
</dbReference>
<dbReference type="EMBL" id="JAUSUQ010000019">
    <property type="protein sequence ID" value="MDQ0340787.1"/>
    <property type="molecule type" value="Genomic_DNA"/>
</dbReference>
<feature type="transmembrane region" description="Helical" evidence="1">
    <location>
        <begin position="174"/>
        <end position="198"/>
    </location>
</feature>
<organism evidence="2 3">
    <name type="scientific">Caldalkalibacillus uzonensis</name>
    <dbReference type="NCBI Taxonomy" id="353224"/>
    <lineage>
        <taxon>Bacteria</taxon>
        <taxon>Bacillati</taxon>
        <taxon>Bacillota</taxon>
        <taxon>Bacilli</taxon>
        <taxon>Bacillales</taxon>
        <taxon>Bacillaceae</taxon>
        <taxon>Caldalkalibacillus</taxon>
    </lineage>
</organism>
<sequence>MINEKGVVINMILFEGMRWVHIVAGFLALFTFWIPIVTKKGGKVHTRIGWIYTSAMAIVSVSAWYMGLYRIFFSPYSDSEVISFAWFLIYIGLLSAATAWYGIRVLRFKHRKSRHRHSIDLLFPFLLLSGGIGMSIYGHFINFPLLAWFPLVGIFLGGSQLWYWLRVPKMKGQWLIEHIVGMLSCSIATITAFTVFGAPQLLNIAGSHPVLWFIPTIVMLPVIIGFTTYYTKKFSH</sequence>
<name>A0ABU0CXQ9_9BACI</name>
<feature type="transmembrane region" description="Helical" evidence="1">
    <location>
        <begin position="50"/>
        <end position="72"/>
    </location>
</feature>
<dbReference type="Proteomes" id="UP001232445">
    <property type="component" value="Unassembled WGS sequence"/>
</dbReference>
<proteinExistence type="predicted"/>